<dbReference type="PROSITE" id="PS50158">
    <property type="entry name" value="ZF_CCHC"/>
    <property type="match status" value="1"/>
</dbReference>
<dbReference type="InterPro" id="IPR036691">
    <property type="entry name" value="Endo/exonu/phosph_ase_sf"/>
</dbReference>
<dbReference type="InterPro" id="IPR040256">
    <property type="entry name" value="At4g02000-like"/>
</dbReference>
<comment type="caution">
    <text evidence="4">The sequence shown here is derived from an EMBL/GenBank/DDBJ whole genome shotgun (WGS) entry which is preliminary data.</text>
</comment>
<evidence type="ECO:0000256" key="1">
    <source>
        <dbReference type="PROSITE-ProRule" id="PRU00047"/>
    </source>
</evidence>
<feature type="domain" description="CCHC-type" evidence="3">
    <location>
        <begin position="286"/>
        <end position="302"/>
    </location>
</feature>
<evidence type="ECO:0000313" key="4">
    <source>
        <dbReference type="EMBL" id="KAG2329091.1"/>
    </source>
</evidence>
<name>A0A8X7WG67_BRACI</name>
<keyword evidence="1" id="KW-0862">Zinc</keyword>
<dbReference type="Proteomes" id="UP000886595">
    <property type="component" value="Unassembled WGS sequence"/>
</dbReference>
<dbReference type="PANTHER" id="PTHR31286:SF181">
    <property type="entry name" value="ZINC KNUCKLE (CCHC-TYPE) FAMILY PROTEIN"/>
    <property type="match status" value="1"/>
</dbReference>
<dbReference type="OrthoDB" id="1113332at2759"/>
<keyword evidence="1" id="KW-0479">Metal-binding</keyword>
<reference evidence="4 5" key="1">
    <citation type="submission" date="2020-02" db="EMBL/GenBank/DDBJ databases">
        <authorList>
            <person name="Ma Q."/>
            <person name="Huang Y."/>
            <person name="Song X."/>
            <person name="Pei D."/>
        </authorList>
    </citation>
    <scope>NUCLEOTIDE SEQUENCE [LARGE SCALE GENOMIC DNA]</scope>
    <source>
        <strain evidence="4">Sxm20200214</strain>
        <tissue evidence="4">Leaf</tissue>
    </source>
</reference>
<organism evidence="4 5">
    <name type="scientific">Brassica carinata</name>
    <name type="common">Ethiopian mustard</name>
    <name type="synonym">Abyssinian cabbage</name>
    <dbReference type="NCBI Taxonomy" id="52824"/>
    <lineage>
        <taxon>Eukaryota</taxon>
        <taxon>Viridiplantae</taxon>
        <taxon>Streptophyta</taxon>
        <taxon>Embryophyta</taxon>
        <taxon>Tracheophyta</taxon>
        <taxon>Spermatophyta</taxon>
        <taxon>Magnoliopsida</taxon>
        <taxon>eudicotyledons</taxon>
        <taxon>Gunneridae</taxon>
        <taxon>Pentapetalae</taxon>
        <taxon>rosids</taxon>
        <taxon>malvids</taxon>
        <taxon>Brassicales</taxon>
        <taxon>Brassicaceae</taxon>
        <taxon>Brassiceae</taxon>
        <taxon>Brassica</taxon>
    </lineage>
</organism>
<dbReference type="AlphaFoldDB" id="A0A8X7WG67"/>
<dbReference type="Gene3D" id="3.60.10.10">
    <property type="entry name" value="Endonuclease/exonuclease/phosphatase"/>
    <property type="match status" value="1"/>
</dbReference>
<dbReference type="SUPFAM" id="SSF56219">
    <property type="entry name" value="DNase I-like"/>
    <property type="match status" value="1"/>
</dbReference>
<feature type="region of interest" description="Disordered" evidence="2">
    <location>
        <begin position="364"/>
        <end position="401"/>
    </location>
</feature>
<accession>A0A8X7WG67</accession>
<dbReference type="InterPro" id="IPR001878">
    <property type="entry name" value="Znf_CCHC"/>
</dbReference>
<feature type="region of interest" description="Disordered" evidence="2">
    <location>
        <begin position="454"/>
        <end position="475"/>
    </location>
</feature>
<dbReference type="Pfam" id="PF14111">
    <property type="entry name" value="DUF4283"/>
    <property type="match status" value="1"/>
</dbReference>
<evidence type="ECO:0000313" key="5">
    <source>
        <dbReference type="Proteomes" id="UP000886595"/>
    </source>
</evidence>
<dbReference type="GO" id="GO:0003676">
    <property type="term" value="F:nucleic acid binding"/>
    <property type="evidence" value="ECO:0007669"/>
    <property type="project" value="InterPro"/>
</dbReference>
<protein>
    <recommendedName>
        <fullName evidence="3">CCHC-type domain-containing protein</fullName>
    </recommendedName>
</protein>
<sequence>MSSSSLSPVLRPAPVPPDLLFLHPSSDLETIFSPSSISPEKELQSLVSPHGAEIETPVDSSIPVTQAPVKPMDSWVSKIKSTFQPLVKVASPTVSSDGVPSIRAPDSITLVSSTIWKDHLVAYFHGRPPSPAKVFADLNPIWGKNGNISVKLHSTRSLLIYIPCPATRQWVLDVGLWHSGNCSFTAMLWHPSLNLTEMKLVHAPVWVLFKRIPFELWSTLGFSTMASAVGFPVHSEYPDLKPYSNGVVKLRVVIELDKPRPSCVRVTDKLGNSVSLPVEFLKLPPKCGGCGEYGHLRLRCPQPAHNKSTLDTANPPYMGVMTTPPATSVAEKSPLLQSEALSPLSEGSARVAPHTSFIGPVEKAFSSGSTSLAPRDAPPHQRKVERSKSLPLHYSPTSDQSLSSGWQYVAIRSKVNKNKVLSPPRKEDVSPVTSAKFAEEEELISAAQGILRNRLPNLENKPPDNSTSLSKKQERKKIRQNLYMLSRSSKGDRISSSSASVSNGGTVGFSLNGEERKSLVIDWIRLNRPLLGGFLETHVQHDNLQRNYSVDADNGRIVVAWDPLLSVVIYYTSPQLVVCGVFNPQTRQSFTAAFVYARNRREERLELWDKIKELAQANYNQVLSAAEVFSSTPYTLCQRGIQEFSDCLEESAIFDLAFRGCHLTWYNKSVTHPKARKIDRALVNEEWLDKYPDSYAFFDSPGTSDHTPCLISMANQLSPRKCRFIYFDMFSMHPDFQQKIRDAWMADIVSSSPMSSLYQRLRSAKACCKSLNRSSFSNIQARAKEAKQALDNVQSRVLTDPSAQLFQEEMEVRTSWMFYAAAEESFLHQKSRVKWLGVGDMNTGVFHKAVRANLSRNVIHYLLDSAGRKIFDSVTLKNMASQFYESLLGVLQTFYLGSGLGLNMSKTELFLDGFKIPETKALADRFDFTHGWLPVRYLGVPLMPHKLRPRDYQSLIDRSVCTPKFSGGLGLRRLEASNTVFGLKLIWLLFAATGSLWVAWIKEHVIVDRNFWTADFDNFGSWIRRRLMKLRPTARPFVVCRIQSGNEALFWHDNWTGLGPLISLSGANGPRVLGISSMATVSQTISNDSWALPRGRHRIIQLIKACLPTDPPVLTPLIPDVFLWRNNPDSEPGQFKAKRTWETLFPAPPLAIIQWLPSSSTNVKVRTICNLLVQAIVYVLWKERNARLHISSRRPFLLLVKEVTRLIKAKLIGLDRTAPLSISLRQQQDSFTSETYLHLWFQYFDA</sequence>
<feature type="compositionally biased region" description="Basic and acidic residues" evidence="2">
    <location>
        <begin position="377"/>
        <end position="388"/>
    </location>
</feature>
<dbReference type="InterPro" id="IPR025558">
    <property type="entry name" value="DUF4283"/>
</dbReference>
<keyword evidence="5" id="KW-1185">Reference proteome</keyword>
<proteinExistence type="predicted"/>
<evidence type="ECO:0000256" key="2">
    <source>
        <dbReference type="SAM" id="MobiDB-lite"/>
    </source>
</evidence>
<dbReference type="PANTHER" id="PTHR31286">
    <property type="entry name" value="GLYCINE-RICH CELL WALL STRUCTURAL PROTEIN 1.8-LIKE"/>
    <property type="match status" value="1"/>
</dbReference>
<keyword evidence="1" id="KW-0863">Zinc-finger</keyword>
<gene>
    <name evidence="4" type="ORF">Bca52824_000271</name>
</gene>
<dbReference type="GO" id="GO:0008270">
    <property type="term" value="F:zinc ion binding"/>
    <property type="evidence" value="ECO:0007669"/>
    <property type="project" value="UniProtKB-KW"/>
</dbReference>
<evidence type="ECO:0000259" key="3">
    <source>
        <dbReference type="PROSITE" id="PS50158"/>
    </source>
</evidence>
<dbReference type="EMBL" id="JAAMPC010000001">
    <property type="protein sequence ID" value="KAG2329091.1"/>
    <property type="molecule type" value="Genomic_DNA"/>
</dbReference>